<name>A0A5E6Q0G1_PSEFL</name>
<dbReference type="Proteomes" id="UP000326953">
    <property type="component" value="Unassembled WGS sequence"/>
</dbReference>
<dbReference type="PROSITE" id="PS00095">
    <property type="entry name" value="C5_MTASE_2"/>
    <property type="match status" value="1"/>
</dbReference>
<comment type="catalytic activity">
    <reaction evidence="6">
        <text>a 2'-deoxycytidine in DNA + S-adenosyl-L-methionine = a 5-methyl-2'-deoxycytidine in DNA + S-adenosyl-L-homocysteine + H(+)</text>
        <dbReference type="Rhea" id="RHEA:13681"/>
        <dbReference type="Rhea" id="RHEA-COMP:11369"/>
        <dbReference type="Rhea" id="RHEA-COMP:11370"/>
        <dbReference type="ChEBI" id="CHEBI:15378"/>
        <dbReference type="ChEBI" id="CHEBI:57856"/>
        <dbReference type="ChEBI" id="CHEBI:59789"/>
        <dbReference type="ChEBI" id="CHEBI:85452"/>
        <dbReference type="ChEBI" id="CHEBI:85454"/>
        <dbReference type="EC" id="2.1.1.37"/>
    </reaction>
</comment>
<feature type="active site" evidence="7">
    <location>
        <position position="149"/>
    </location>
</feature>
<evidence type="ECO:0000256" key="2">
    <source>
        <dbReference type="ARBA" id="ARBA00022603"/>
    </source>
</evidence>
<dbReference type="GO" id="GO:0044027">
    <property type="term" value="P:negative regulation of gene expression via chromosomal CpG island methylation"/>
    <property type="evidence" value="ECO:0007669"/>
    <property type="project" value="TreeGrafter"/>
</dbReference>
<dbReference type="AlphaFoldDB" id="A0A5E6Q0G1"/>
<dbReference type="PANTHER" id="PTHR10629">
    <property type="entry name" value="CYTOSINE-SPECIFIC METHYLTRANSFERASE"/>
    <property type="match status" value="1"/>
</dbReference>
<dbReference type="GO" id="GO:0009307">
    <property type="term" value="P:DNA restriction-modification system"/>
    <property type="evidence" value="ECO:0007669"/>
    <property type="project" value="UniProtKB-KW"/>
</dbReference>
<dbReference type="NCBIfam" id="TIGR00675">
    <property type="entry name" value="dcm"/>
    <property type="match status" value="1"/>
</dbReference>
<dbReference type="EMBL" id="CABVHK010000002">
    <property type="protein sequence ID" value="VVM48658.1"/>
    <property type="molecule type" value="Genomic_DNA"/>
</dbReference>
<organism evidence="9 10">
    <name type="scientific">Pseudomonas fluorescens</name>
    <dbReference type="NCBI Taxonomy" id="294"/>
    <lineage>
        <taxon>Bacteria</taxon>
        <taxon>Pseudomonadati</taxon>
        <taxon>Pseudomonadota</taxon>
        <taxon>Gammaproteobacteria</taxon>
        <taxon>Pseudomonadales</taxon>
        <taxon>Pseudomonadaceae</taxon>
        <taxon>Pseudomonas</taxon>
    </lineage>
</organism>
<dbReference type="Pfam" id="PF00145">
    <property type="entry name" value="DNA_methylase"/>
    <property type="match status" value="1"/>
</dbReference>
<dbReference type="GO" id="GO:0032259">
    <property type="term" value="P:methylation"/>
    <property type="evidence" value="ECO:0007669"/>
    <property type="project" value="UniProtKB-KW"/>
</dbReference>
<evidence type="ECO:0000256" key="5">
    <source>
        <dbReference type="ARBA" id="ARBA00022747"/>
    </source>
</evidence>
<reference evidence="9 10" key="1">
    <citation type="submission" date="2019-09" db="EMBL/GenBank/DDBJ databases">
        <authorList>
            <person name="Chandra G."/>
            <person name="Truman W A."/>
        </authorList>
    </citation>
    <scope>NUCLEOTIDE SEQUENCE [LARGE SCALE GENOMIC DNA]</scope>
    <source>
        <strain evidence="9">PS662</strain>
    </source>
</reference>
<keyword evidence="2 7" id="KW-0489">Methyltransferase</keyword>
<dbReference type="InterPro" id="IPR001525">
    <property type="entry name" value="C5_MeTfrase"/>
</dbReference>
<evidence type="ECO:0000256" key="7">
    <source>
        <dbReference type="PROSITE-ProRule" id="PRU01016"/>
    </source>
</evidence>
<sequence length="542" mass="60440">MRFSTFVLGASTKSMKYKDSIPVIDLFAGPGGLGEGFSSIGGPEKGVRKFQLRVSIEKDPLAHATLSLRALFRAFPKGEAPDAYYQYVRGEITRDELFKHPDIPAEAVEASKEAKLAELGKISPDEVDNWIREALIGADVWVLIGGPPCQAYSVAGRARRTRESQEKFESDEKHFLYKEYLRIIREFKPTIFVMENVKGILSSKHSGSNIFQQILGDLSNPGGDLSYNIRSLVVPKDVEKPDPHDFVIQAERHGLPQARHRVILLGVRSDVASNCPALLERPHKLVMERSKTVFTVGQALSGLPPIRSKISRGGDSPEAWLSTLEEASSMLFRSYETGRGDLIDTMKSAAEDARRLKTSGGGFLPWKVAPEMNTKQREWFLDPRLKGVLQHEARSHMRSDLHRYIFAASYAKLNGTSPKIHQFPAQLLPAHENVSSDSVPFSDRFRVQMEDGPSTTVVAHIAKDGHYYIHPDPSQCRSLTVREAARLQTFPDNYFFEGNRTQQYTQIGNAVPPLLARKIAAVVAEIIDSYRSGKNRQASLGI</sequence>
<evidence type="ECO:0000256" key="4">
    <source>
        <dbReference type="ARBA" id="ARBA00022691"/>
    </source>
</evidence>
<dbReference type="InterPro" id="IPR050390">
    <property type="entry name" value="C5-Methyltransferase"/>
</dbReference>
<keyword evidence="4 7" id="KW-0949">S-adenosyl-L-methionine</keyword>
<accession>A0A5E6Q0G1</accession>
<evidence type="ECO:0000313" key="10">
    <source>
        <dbReference type="Proteomes" id="UP000326953"/>
    </source>
</evidence>
<dbReference type="InterPro" id="IPR031303">
    <property type="entry name" value="C5_meth_CS"/>
</dbReference>
<dbReference type="GO" id="GO:0003677">
    <property type="term" value="F:DNA binding"/>
    <property type="evidence" value="ECO:0007669"/>
    <property type="project" value="TreeGrafter"/>
</dbReference>
<evidence type="ECO:0000256" key="8">
    <source>
        <dbReference type="RuleBase" id="RU000416"/>
    </source>
</evidence>
<protein>
    <recommendedName>
        <fullName evidence="1">DNA (cytosine-5-)-methyltransferase</fullName>
        <ecNumber evidence="1">2.1.1.37</ecNumber>
    </recommendedName>
</protein>
<evidence type="ECO:0000256" key="6">
    <source>
        <dbReference type="ARBA" id="ARBA00047422"/>
    </source>
</evidence>
<keyword evidence="3 7" id="KW-0808">Transferase</keyword>
<dbReference type="EC" id="2.1.1.37" evidence="1"/>
<dbReference type="InterPro" id="IPR029063">
    <property type="entry name" value="SAM-dependent_MTases_sf"/>
</dbReference>
<dbReference type="Gene3D" id="3.40.50.150">
    <property type="entry name" value="Vaccinia Virus protein VP39"/>
    <property type="match status" value="1"/>
</dbReference>
<evidence type="ECO:0000256" key="1">
    <source>
        <dbReference type="ARBA" id="ARBA00011975"/>
    </source>
</evidence>
<dbReference type="GO" id="GO:0003886">
    <property type="term" value="F:DNA (cytosine-5-)-methyltransferase activity"/>
    <property type="evidence" value="ECO:0007669"/>
    <property type="project" value="UniProtKB-EC"/>
</dbReference>
<dbReference type="PROSITE" id="PS51679">
    <property type="entry name" value="SAM_MT_C5"/>
    <property type="match status" value="1"/>
</dbReference>
<evidence type="ECO:0000313" key="9">
    <source>
        <dbReference type="EMBL" id="VVM48658.1"/>
    </source>
</evidence>
<gene>
    <name evidence="9" type="ORF">PS662_00677</name>
</gene>
<dbReference type="Gene3D" id="3.90.120.10">
    <property type="entry name" value="DNA Methylase, subunit A, domain 2"/>
    <property type="match status" value="1"/>
</dbReference>
<comment type="similarity">
    <text evidence="7 8">Belongs to the class I-like SAM-binding methyltransferase superfamily. C5-methyltransferase family.</text>
</comment>
<dbReference type="PANTHER" id="PTHR10629:SF52">
    <property type="entry name" value="DNA (CYTOSINE-5)-METHYLTRANSFERASE 1"/>
    <property type="match status" value="1"/>
</dbReference>
<evidence type="ECO:0000256" key="3">
    <source>
        <dbReference type="ARBA" id="ARBA00022679"/>
    </source>
</evidence>
<dbReference type="SUPFAM" id="SSF53335">
    <property type="entry name" value="S-adenosyl-L-methionine-dependent methyltransferases"/>
    <property type="match status" value="1"/>
</dbReference>
<keyword evidence="5" id="KW-0680">Restriction system</keyword>
<dbReference type="PRINTS" id="PR00105">
    <property type="entry name" value="C5METTRFRASE"/>
</dbReference>
<proteinExistence type="inferred from homology"/>